<dbReference type="Pfam" id="PF17762">
    <property type="entry name" value="HTH_ParB"/>
    <property type="match status" value="1"/>
</dbReference>
<dbReference type="FunFam" id="3.90.1530.30:FF:000001">
    <property type="entry name" value="Chromosome partitioning protein ParB"/>
    <property type="match status" value="1"/>
</dbReference>
<keyword evidence="7" id="KW-0131">Cell cycle</keyword>
<dbReference type="InterPro" id="IPR050336">
    <property type="entry name" value="Chromosome_partition/occlusion"/>
</dbReference>
<keyword evidence="4" id="KW-0132">Cell division</keyword>
<dbReference type="NCBIfam" id="TIGR04285">
    <property type="entry name" value="nucleoid_noc"/>
    <property type="match status" value="1"/>
</dbReference>
<evidence type="ECO:0000256" key="6">
    <source>
        <dbReference type="ARBA" id="ARBA00023210"/>
    </source>
</evidence>
<dbReference type="PANTHER" id="PTHR33375">
    <property type="entry name" value="CHROMOSOME-PARTITIONING PROTEIN PARB-RELATED"/>
    <property type="match status" value="1"/>
</dbReference>
<dbReference type="NCBIfam" id="TIGR00180">
    <property type="entry name" value="parB_part"/>
    <property type="match status" value="1"/>
</dbReference>
<proteinExistence type="inferred from homology"/>
<dbReference type="InterPro" id="IPR004437">
    <property type="entry name" value="ParB/RepB/Spo0J"/>
</dbReference>
<dbReference type="InterPro" id="IPR041468">
    <property type="entry name" value="HTH_ParB/Spo0J"/>
</dbReference>
<dbReference type="Pfam" id="PF02195">
    <property type="entry name" value="ParB_N"/>
    <property type="match status" value="1"/>
</dbReference>
<dbReference type="SUPFAM" id="SSF110849">
    <property type="entry name" value="ParB/Sulfiredoxin"/>
    <property type="match status" value="1"/>
</dbReference>
<dbReference type="GO" id="GO:0000917">
    <property type="term" value="P:division septum assembly"/>
    <property type="evidence" value="ECO:0007669"/>
    <property type="project" value="UniProtKB-KW"/>
</dbReference>
<name>A0A9D1NIJ9_9FIRM</name>
<dbReference type="GO" id="GO:0009295">
    <property type="term" value="C:nucleoid"/>
    <property type="evidence" value="ECO:0007669"/>
    <property type="project" value="UniProtKB-SubCell"/>
</dbReference>
<dbReference type="Proteomes" id="UP000886743">
    <property type="component" value="Unassembled WGS sequence"/>
</dbReference>
<evidence type="ECO:0000256" key="7">
    <source>
        <dbReference type="ARBA" id="ARBA00023306"/>
    </source>
</evidence>
<dbReference type="SMART" id="SM00470">
    <property type="entry name" value="ParB"/>
    <property type="match status" value="1"/>
</dbReference>
<keyword evidence="6" id="KW-0717">Septation</keyword>
<dbReference type="GO" id="GO:0003677">
    <property type="term" value="F:DNA binding"/>
    <property type="evidence" value="ECO:0007669"/>
    <property type="project" value="UniProtKB-KW"/>
</dbReference>
<dbReference type="PANTHER" id="PTHR33375:SF8">
    <property type="entry name" value="NUCLEOID OCCLUSION PROTEIN"/>
    <property type="match status" value="1"/>
</dbReference>
<reference evidence="9" key="1">
    <citation type="submission" date="2020-10" db="EMBL/GenBank/DDBJ databases">
        <authorList>
            <person name="Gilroy R."/>
        </authorList>
    </citation>
    <scope>NUCLEOTIDE SEQUENCE</scope>
    <source>
        <strain evidence="9">4920</strain>
    </source>
</reference>
<reference evidence="9" key="2">
    <citation type="journal article" date="2021" name="PeerJ">
        <title>Extensive microbial diversity within the chicken gut microbiome revealed by metagenomics and culture.</title>
        <authorList>
            <person name="Gilroy R."/>
            <person name="Ravi A."/>
            <person name="Getino M."/>
            <person name="Pursley I."/>
            <person name="Horton D.L."/>
            <person name="Alikhan N.F."/>
            <person name="Baker D."/>
            <person name="Gharbi K."/>
            <person name="Hall N."/>
            <person name="Watson M."/>
            <person name="Adriaenssens E.M."/>
            <person name="Foster-Nyarko E."/>
            <person name="Jarju S."/>
            <person name="Secka A."/>
            <person name="Antonio M."/>
            <person name="Oren A."/>
            <person name="Chaudhuri R.R."/>
            <person name="La Ragione R."/>
            <person name="Hildebrand F."/>
            <person name="Pallen M.J."/>
        </authorList>
    </citation>
    <scope>NUCLEOTIDE SEQUENCE</scope>
    <source>
        <strain evidence="9">4920</strain>
    </source>
</reference>
<dbReference type="InterPro" id="IPR003115">
    <property type="entry name" value="ParB_N"/>
</dbReference>
<evidence type="ECO:0000256" key="3">
    <source>
        <dbReference type="ARBA" id="ARBA00022490"/>
    </source>
</evidence>
<evidence type="ECO:0000313" key="9">
    <source>
        <dbReference type="EMBL" id="HIV03232.1"/>
    </source>
</evidence>
<evidence type="ECO:0000313" key="10">
    <source>
        <dbReference type="Proteomes" id="UP000886743"/>
    </source>
</evidence>
<keyword evidence="5" id="KW-0238">DNA-binding</keyword>
<comment type="subcellular location">
    <subcellularLocation>
        <location evidence="1">Cytoplasm</location>
        <location evidence="1">Nucleoid</location>
    </subcellularLocation>
</comment>
<dbReference type="CDD" id="cd16393">
    <property type="entry name" value="SPO0J_N"/>
    <property type="match status" value="1"/>
</dbReference>
<dbReference type="Gene3D" id="3.90.1530.30">
    <property type="match status" value="1"/>
</dbReference>
<evidence type="ECO:0000256" key="2">
    <source>
        <dbReference type="ARBA" id="ARBA00006295"/>
    </source>
</evidence>
<dbReference type="FunFam" id="1.10.10.2830:FF:000001">
    <property type="entry name" value="Chromosome partitioning protein ParB"/>
    <property type="match status" value="1"/>
</dbReference>
<gene>
    <name evidence="9" type="primary">noc</name>
    <name evidence="9" type="ORF">IAC74_06615</name>
</gene>
<dbReference type="GO" id="GO:0005694">
    <property type="term" value="C:chromosome"/>
    <property type="evidence" value="ECO:0007669"/>
    <property type="project" value="TreeGrafter"/>
</dbReference>
<dbReference type="GO" id="GO:0045881">
    <property type="term" value="P:positive regulation of sporulation resulting in formation of a cellular spore"/>
    <property type="evidence" value="ECO:0007669"/>
    <property type="project" value="TreeGrafter"/>
</dbReference>
<evidence type="ECO:0000259" key="8">
    <source>
        <dbReference type="SMART" id="SM00470"/>
    </source>
</evidence>
<feature type="domain" description="ParB-like N-terminal" evidence="8">
    <location>
        <begin position="10"/>
        <end position="100"/>
    </location>
</feature>
<keyword evidence="3" id="KW-0963">Cytoplasm</keyword>
<organism evidence="9 10">
    <name type="scientific">Candidatus Aphodoplasma excrementigallinarum</name>
    <dbReference type="NCBI Taxonomy" id="2840673"/>
    <lineage>
        <taxon>Bacteria</taxon>
        <taxon>Bacillati</taxon>
        <taxon>Bacillota</taxon>
        <taxon>Clostridia</taxon>
        <taxon>Eubacteriales</taxon>
        <taxon>Candidatus Aphodoplasma</taxon>
    </lineage>
</organism>
<dbReference type="EMBL" id="DVOF01000195">
    <property type="protein sequence ID" value="HIV03232.1"/>
    <property type="molecule type" value="Genomic_DNA"/>
</dbReference>
<comment type="similarity">
    <text evidence="2">Belongs to the ParB family.</text>
</comment>
<sequence length="272" mass="30749">MNAPKTKPVTYLPVNSIRPNPYQPRRHFDQKALEELAESIKSYGVLQPISVRRQTSSIYELVAGERRLRASKMAGLETVPVIVTDFDESDSALVALLENLQREDLSYMEEAQGYAHLINQHHLTQEEVAAKVGKNQSTIANKLRILKLGPLVKKILADNNLTERHARALLKLDDEQAQLSILKQVCEQGLNVAQTERLIEAAIEKENTPAKPRKKNFFVGHSNVRIIVNTIKQSIKMIRDAGMDASMREITSDDYIEYTIKICKKPPQKQQG</sequence>
<accession>A0A9D1NIJ9</accession>
<dbReference type="AlphaFoldDB" id="A0A9D1NIJ9"/>
<evidence type="ECO:0000256" key="4">
    <source>
        <dbReference type="ARBA" id="ARBA00022618"/>
    </source>
</evidence>
<dbReference type="InterPro" id="IPR023705">
    <property type="entry name" value="Nucleoid_occlusion_protein"/>
</dbReference>
<comment type="caution">
    <text evidence="9">The sequence shown here is derived from an EMBL/GenBank/DDBJ whole genome shotgun (WGS) entry which is preliminary data.</text>
</comment>
<evidence type="ECO:0000256" key="1">
    <source>
        <dbReference type="ARBA" id="ARBA00004453"/>
    </source>
</evidence>
<dbReference type="InterPro" id="IPR036086">
    <property type="entry name" value="ParB/Sulfiredoxin_sf"/>
</dbReference>
<protein>
    <submittedName>
        <fullName evidence="9">Nucleoid occlusion protein</fullName>
    </submittedName>
</protein>
<evidence type="ECO:0000256" key="5">
    <source>
        <dbReference type="ARBA" id="ARBA00023125"/>
    </source>
</evidence>
<dbReference type="Gene3D" id="1.10.10.2830">
    <property type="match status" value="1"/>
</dbReference>
<dbReference type="GO" id="GO:0007059">
    <property type="term" value="P:chromosome segregation"/>
    <property type="evidence" value="ECO:0007669"/>
    <property type="project" value="TreeGrafter"/>
</dbReference>